<dbReference type="CDD" id="cd06781">
    <property type="entry name" value="cpPDZ_BsHtra-like"/>
    <property type="match status" value="1"/>
</dbReference>
<dbReference type="Proteomes" id="UP000252254">
    <property type="component" value="Unassembled WGS sequence"/>
</dbReference>
<comment type="caution">
    <text evidence="8">The sequence shown here is derived from an EMBL/GenBank/DDBJ whole genome shotgun (WGS) entry which is preliminary data.</text>
</comment>
<dbReference type="STRING" id="200904.GCA_900168775_03301"/>
<keyword evidence="6" id="KW-1133">Transmembrane helix</keyword>
<proteinExistence type="inferred from homology"/>
<accession>A0A366EBG2</accession>
<dbReference type="SUPFAM" id="SSF50156">
    <property type="entry name" value="PDZ domain-like"/>
    <property type="match status" value="1"/>
</dbReference>
<keyword evidence="2" id="KW-0645">Protease</keyword>
<dbReference type="PRINTS" id="PR00834">
    <property type="entry name" value="PROTEASES2C"/>
</dbReference>
<keyword evidence="6" id="KW-0812">Transmembrane</keyword>
<keyword evidence="6" id="KW-0472">Membrane</keyword>
<dbReference type="InterPro" id="IPR009003">
    <property type="entry name" value="Peptidase_S1_PA"/>
</dbReference>
<feature type="compositionally biased region" description="Basic and acidic residues" evidence="5">
    <location>
        <begin position="24"/>
        <end position="35"/>
    </location>
</feature>
<dbReference type="RefSeq" id="WP_245911319.1">
    <property type="nucleotide sequence ID" value="NZ_BAABQN010000011.1"/>
</dbReference>
<dbReference type="AlphaFoldDB" id="A0A366EBG2"/>
<evidence type="ECO:0000256" key="2">
    <source>
        <dbReference type="ARBA" id="ARBA00022670"/>
    </source>
</evidence>
<reference evidence="8 9" key="1">
    <citation type="submission" date="2018-06" db="EMBL/GenBank/DDBJ databases">
        <title>Genomic Encyclopedia of Type Strains, Phase IV (KMG-IV): sequencing the most valuable type-strain genomes for metagenomic binning, comparative biology and taxonomic classification.</title>
        <authorList>
            <person name="Goeker M."/>
        </authorList>
    </citation>
    <scope>NUCLEOTIDE SEQUENCE [LARGE SCALE GENOMIC DNA]</scope>
    <source>
        <strain evidence="8 9">DSM 15140</strain>
    </source>
</reference>
<keyword evidence="3" id="KW-0378">Hydrolase</keyword>
<dbReference type="InterPro" id="IPR001940">
    <property type="entry name" value="Peptidase_S1C"/>
</dbReference>
<dbReference type="SMART" id="SM00228">
    <property type="entry name" value="PDZ"/>
    <property type="match status" value="1"/>
</dbReference>
<dbReference type="InterPro" id="IPR043504">
    <property type="entry name" value="Peptidase_S1_PA_chymotrypsin"/>
</dbReference>
<protein>
    <submittedName>
        <fullName evidence="8">HtrA-like peptidase</fullName>
    </submittedName>
</protein>
<feature type="region of interest" description="Disordered" evidence="5">
    <location>
        <begin position="449"/>
        <end position="469"/>
    </location>
</feature>
<evidence type="ECO:0000256" key="5">
    <source>
        <dbReference type="SAM" id="MobiDB-lite"/>
    </source>
</evidence>
<dbReference type="PANTHER" id="PTHR43343:SF3">
    <property type="entry name" value="PROTEASE DO-LIKE 8, CHLOROPLASTIC"/>
    <property type="match status" value="1"/>
</dbReference>
<evidence type="ECO:0000256" key="4">
    <source>
        <dbReference type="ARBA" id="ARBA00022825"/>
    </source>
</evidence>
<dbReference type="PROSITE" id="PS50106">
    <property type="entry name" value="PDZ"/>
    <property type="match status" value="1"/>
</dbReference>
<gene>
    <name evidence="8" type="ORF">DES48_10348</name>
</gene>
<dbReference type="SUPFAM" id="SSF50494">
    <property type="entry name" value="Trypsin-like serine proteases"/>
    <property type="match status" value="1"/>
</dbReference>
<comment type="similarity">
    <text evidence="1">Belongs to the peptidase S1C family.</text>
</comment>
<keyword evidence="4" id="KW-0720">Serine protease</keyword>
<evidence type="ECO:0000313" key="9">
    <source>
        <dbReference type="Proteomes" id="UP000252254"/>
    </source>
</evidence>
<sequence length="469" mass="50258">MSYQDERNNQNDNNNEQTDYNSQEQHEEVEPKEVSEVPAASTNETNEWSSEQAATTEEQTESTFNQSTQNPPKKPKQNRWAMFLSSLAGGITVAIIGFILLLTDIIPVDQNQIMEQTNDSNETSNVIQTSTAGDSISSETLSKVGDAVVGISNVKTADLWSQSPSQSGGTGSGVIYKKADGKAYIVTNHHVVEGADSLEITLPNGETVDAQLLGSDELTDLAVLTIDGSNVDTVAELGTSSNLTVGQTAIAIGNPLGQKFAGSVTKGIVSGLNRSVEVDLNGDSVPDWTTEVIQTDAAINPGNSGGALVNDSGEVIGINSMKIALQSVEGIGFAIPIDEAKPVIEQLETNGEVSRPFIGISAIALSTVPERQIQETLQLGNDVRDGVVIAEVQPGSAAENAGLERYDVITKINDTEITSMMDLKEYLYSETKIGDKIQLTYYRKGEQQTTSLTLTEQQDQEQQQQPSNQ</sequence>
<evidence type="ECO:0000256" key="1">
    <source>
        <dbReference type="ARBA" id="ARBA00010541"/>
    </source>
</evidence>
<dbReference type="Gene3D" id="2.30.42.10">
    <property type="match status" value="1"/>
</dbReference>
<feature type="domain" description="PDZ" evidence="7">
    <location>
        <begin position="362"/>
        <end position="445"/>
    </location>
</feature>
<evidence type="ECO:0000313" key="8">
    <source>
        <dbReference type="EMBL" id="RBO99723.1"/>
    </source>
</evidence>
<dbReference type="InterPro" id="IPR051201">
    <property type="entry name" value="Chloro_Bact_Ser_Proteases"/>
</dbReference>
<keyword evidence="9" id="KW-1185">Reference proteome</keyword>
<feature type="compositionally biased region" description="Low complexity" evidence="5">
    <location>
        <begin position="10"/>
        <end position="23"/>
    </location>
</feature>
<dbReference type="GO" id="GO:0004252">
    <property type="term" value="F:serine-type endopeptidase activity"/>
    <property type="evidence" value="ECO:0007669"/>
    <property type="project" value="InterPro"/>
</dbReference>
<evidence type="ECO:0000256" key="6">
    <source>
        <dbReference type="SAM" id="Phobius"/>
    </source>
</evidence>
<dbReference type="EMBL" id="QNRI01000003">
    <property type="protein sequence ID" value="RBO99723.1"/>
    <property type="molecule type" value="Genomic_DNA"/>
</dbReference>
<feature type="region of interest" description="Disordered" evidence="5">
    <location>
        <begin position="1"/>
        <end position="77"/>
    </location>
</feature>
<dbReference type="InterPro" id="IPR036034">
    <property type="entry name" value="PDZ_sf"/>
</dbReference>
<feature type="transmembrane region" description="Helical" evidence="6">
    <location>
        <begin position="80"/>
        <end position="102"/>
    </location>
</feature>
<dbReference type="PANTHER" id="PTHR43343">
    <property type="entry name" value="PEPTIDASE S12"/>
    <property type="match status" value="1"/>
</dbReference>
<name>A0A366EBG2_9BACI</name>
<dbReference type="Pfam" id="PF13180">
    <property type="entry name" value="PDZ_2"/>
    <property type="match status" value="1"/>
</dbReference>
<evidence type="ECO:0000256" key="3">
    <source>
        <dbReference type="ARBA" id="ARBA00022801"/>
    </source>
</evidence>
<evidence type="ECO:0000259" key="7">
    <source>
        <dbReference type="PROSITE" id="PS50106"/>
    </source>
</evidence>
<dbReference type="InterPro" id="IPR001478">
    <property type="entry name" value="PDZ"/>
</dbReference>
<dbReference type="GO" id="GO:0006508">
    <property type="term" value="P:proteolysis"/>
    <property type="evidence" value="ECO:0007669"/>
    <property type="project" value="UniProtKB-KW"/>
</dbReference>
<dbReference type="Gene3D" id="2.40.10.10">
    <property type="entry name" value="Trypsin-like serine proteases"/>
    <property type="match status" value="2"/>
</dbReference>
<organism evidence="8 9">
    <name type="scientific">Paraliobacillus ryukyuensis</name>
    <dbReference type="NCBI Taxonomy" id="200904"/>
    <lineage>
        <taxon>Bacteria</taxon>
        <taxon>Bacillati</taxon>
        <taxon>Bacillota</taxon>
        <taxon>Bacilli</taxon>
        <taxon>Bacillales</taxon>
        <taxon>Bacillaceae</taxon>
        <taxon>Paraliobacillus</taxon>
    </lineage>
</organism>
<dbReference type="Pfam" id="PF13365">
    <property type="entry name" value="Trypsin_2"/>
    <property type="match status" value="1"/>
</dbReference>
<feature type="compositionally biased region" description="Low complexity" evidence="5">
    <location>
        <begin position="49"/>
        <end position="63"/>
    </location>
</feature>